<dbReference type="InterPro" id="IPR045632">
    <property type="entry name" value="DUF6314"/>
</dbReference>
<evidence type="ECO:0000259" key="1">
    <source>
        <dbReference type="Pfam" id="PF19834"/>
    </source>
</evidence>
<feature type="domain" description="DUF6314" evidence="1">
    <location>
        <begin position="23"/>
        <end position="148"/>
    </location>
</feature>
<reference evidence="2 3" key="1">
    <citation type="submission" date="2016-12" db="EMBL/GenBank/DDBJ databases">
        <title>Draft genome sequences of strains Salinicola socius SMB35, Salinicola sp. MH3R3-1 and Chromohalobacter sp. SMB17 from the Verkhnekamsk potash mining region of Russia.</title>
        <authorList>
            <person name="Mavrodi D.V."/>
            <person name="Olsson B.E."/>
            <person name="Korsakova E.S."/>
            <person name="Pyankova A."/>
            <person name="Mavrodi O.V."/>
            <person name="Plotnikova E.G."/>
        </authorList>
    </citation>
    <scope>NUCLEOTIDE SEQUENCE [LARGE SCALE GENOMIC DNA]</scope>
    <source>
        <strain evidence="2 3">SMB35</strain>
    </source>
</reference>
<dbReference type="EMBL" id="MSDO01000004">
    <property type="protein sequence ID" value="OLO05433.1"/>
    <property type="molecule type" value="Genomic_DNA"/>
</dbReference>
<dbReference type="Proteomes" id="UP000186878">
    <property type="component" value="Unassembled WGS sequence"/>
</dbReference>
<gene>
    <name evidence="2" type="ORF">BTW07_04615</name>
</gene>
<accession>A0A1Q8SVJ5</accession>
<protein>
    <recommendedName>
        <fullName evidence="1">DUF6314 domain-containing protein</fullName>
    </recommendedName>
</protein>
<dbReference type="AlphaFoldDB" id="A0A1Q8SVJ5"/>
<organism evidence="2 3">
    <name type="scientific">Salinicola socius</name>
    <dbReference type="NCBI Taxonomy" id="404433"/>
    <lineage>
        <taxon>Bacteria</taxon>
        <taxon>Pseudomonadati</taxon>
        <taxon>Pseudomonadota</taxon>
        <taxon>Gammaproteobacteria</taxon>
        <taxon>Oceanospirillales</taxon>
        <taxon>Halomonadaceae</taxon>
        <taxon>Salinicola</taxon>
    </lineage>
</organism>
<evidence type="ECO:0000313" key="2">
    <source>
        <dbReference type="EMBL" id="OLO05433.1"/>
    </source>
</evidence>
<keyword evidence="3" id="KW-1185">Reference proteome</keyword>
<sequence length="150" mass="16921">MRLRSILPKLSRFAFSARSGQASETGWNGQGEGTIEVAREGCSIKLFESGIFTLDGQNRGVPMRNVYRWDIHADRIALSHERRGVADAVSLFDLVIDGSDDDTLVNVEAHQCAADAYSARLAVQPEGFDLEWRIIGPRKDERLLYHYRIR</sequence>
<evidence type="ECO:0000313" key="3">
    <source>
        <dbReference type="Proteomes" id="UP000186878"/>
    </source>
</evidence>
<proteinExistence type="predicted"/>
<dbReference type="Pfam" id="PF19834">
    <property type="entry name" value="DUF6314"/>
    <property type="match status" value="1"/>
</dbReference>
<name>A0A1Q8SVJ5_9GAMM</name>
<comment type="caution">
    <text evidence="2">The sequence shown here is derived from an EMBL/GenBank/DDBJ whole genome shotgun (WGS) entry which is preliminary data.</text>
</comment>